<keyword evidence="1" id="KW-0732">Signal</keyword>
<keyword evidence="3" id="KW-1185">Reference proteome</keyword>
<evidence type="ECO:0008006" key="4">
    <source>
        <dbReference type="Google" id="ProtNLM"/>
    </source>
</evidence>
<evidence type="ECO:0000256" key="1">
    <source>
        <dbReference type="SAM" id="SignalP"/>
    </source>
</evidence>
<dbReference type="RefSeq" id="WP_341399207.1">
    <property type="nucleotide sequence ID" value="NZ_JBBUTI010000007.1"/>
</dbReference>
<gene>
    <name evidence="2" type="ORF">AACH00_11130</name>
</gene>
<dbReference type="EMBL" id="JBBUTI010000007">
    <property type="protein sequence ID" value="MEK8046905.1"/>
    <property type="molecule type" value="Genomic_DNA"/>
</dbReference>
<dbReference type="SUPFAM" id="SSF48452">
    <property type="entry name" value="TPR-like"/>
    <property type="match status" value="1"/>
</dbReference>
<accession>A0ABU9C9H8</accession>
<feature type="chain" id="PRO_5045058807" description="Tetratricopeptide repeat protein" evidence="1">
    <location>
        <begin position="37"/>
        <end position="705"/>
    </location>
</feature>
<proteinExistence type="predicted"/>
<evidence type="ECO:0000313" key="3">
    <source>
        <dbReference type="Proteomes" id="UP001379945"/>
    </source>
</evidence>
<evidence type="ECO:0000313" key="2">
    <source>
        <dbReference type="EMBL" id="MEK8046905.1"/>
    </source>
</evidence>
<organism evidence="2 3">
    <name type="scientific">Ideonella margarita</name>
    <dbReference type="NCBI Taxonomy" id="2984191"/>
    <lineage>
        <taxon>Bacteria</taxon>
        <taxon>Pseudomonadati</taxon>
        <taxon>Pseudomonadota</taxon>
        <taxon>Betaproteobacteria</taxon>
        <taxon>Burkholderiales</taxon>
        <taxon>Sphaerotilaceae</taxon>
        <taxon>Ideonella</taxon>
    </lineage>
</organism>
<feature type="signal peptide" evidence="1">
    <location>
        <begin position="1"/>
        <end position="36"/>
    </location>
</feature>
<protein>
    <recommendedName>
        <fullName evidence="4">Tetratricopeptide repeat protein</fullName>
    </recommendedName>
</protein>
<dbReference type="InterPro" id="IPR011990">
    <property type="entry name" value="TPR-like_helical_dom_sf"/>
</dbReference>
<dbReference type="Gene3D" id="1.25.40.10">
    <property type="entry name" value="Tetratricopeptide repeat domain"/>
    <property type="match status" value="1"/>
</dbReference>
<comment type="caution">
    <text evidence="2">The sequence shown here is derived from an EMBL/GenBank/DDBJ whole genome shotgun (WGS) entry which is preliminary data.</text>
</comment>
<reference evidence="2 3" key="1">
    <citation type="submission" date="2024-04" db="EMBL/GenBank/DDBJ databases">
        <title>Novel species of the genus Ideonella isolated from streams.</title>
        <authorList>
            <person name="Lu H."/>
        </authorList>
    </citation>
    <scope>NUCLEOTIDE SEQUENCE [LARGE SCALE GENOMIC DNA]</scope>
    <source>
        <strain evidence="2 3">LYT19W</strain>
    </source>
</reference>
<sequence length="705" mass="76764">MLQRPLSPRPQRGASARALACALAAALHALPAAAQADDPLPATAHTVKAPAWGDALFHFYQDQHFTALTSLMVSQHFQRVSPHDDEAEVLRGGMLLSWGLHEQAGEVFERLIDGNSTPAVRSRAWFWLAKVRFSRGLVAEAGDALARISTPLPPELEEARTLLQAQVLLALDDPQAAATVLQPLASAPPRAAEAKVLMKALKASTGGTAREVVAELPWWQRVGQWFIKPFQASDQLAVVDADAGRFARFNLGVALIRSGSTEAGERWLDELGQQAAANEEQRKLRDQANLALGFSALQRNEPVRAREWLERVRLNGAVSNKALLGFGWAALQMQQPRHALVPWTELAGRNSQDAAVLEARLALPHALAELGADGQALVRYEQALTDFQTEQASLNQALATLRGGAWLNELLALNPETSLSWFTQTDTLPELPHAAQLAPVLASHDFQEGFKTLRDLQFLRANLADWQERLGTWQDMIDHRRAVFAGRAPGIRNQGLQIDLTAPAQRLAALQAANDQARADADGLAYADERQQALLKRVAQARQRLAELPGQLASAPAAVKDAPAELPAQAAERLRLAAGVLQWELAQAFPERLWTSTRALARAGTELDEATARKAALAQAQIDETARLNGFDGRLQGLAERIKTLQAPIAAATRAQAQALQALATASLIDQQERLVHYSTQARFAMAQLHDRARQPQEAPRGAPR</sequence>
<name>A0ABU9C9H8_9BURK</name>
<dbReference type="Proteomes" id="UP001379945">
    <property type="component" value="Unassembled WGS sequence"/>
</dbReference>